<gene>
    <name evidence="6" type="ORF">FDK22_04490</name>
</gene>
<dbReference type="Proteomes" id="UP000308901">
    <property type="component" value="Unassembled WGS sequence"/>
</dbReference>
<proteinExistence type="predicted"/>
<dbReference type="InterPro" id="IPR010645">
    <property type="entry name" value="MFS_4"/>
</dbReference>
<feature type="transmembrane region" description="Helical" evidence="4">
    <location>
        <begin position="98"/>
        <end position="120"/>
    </location>
</feature>
<dbReference type="EMBL" id="VANU01000002">
    <property type="protein sequence ID" value="TLP39137.1"/>
    <property type="molecule type" value="Genomic_DNA"/>
</dbReference>
<dbReference type="OrthoDB" id="9797953at2"/>
<feature type="transmembrane region" description="Helical" evidence="4">
    <location>
        <begin position="297"/>
        <end position="321"/>
    </location>
</feature>
<organism evidence="6 7">
    <name type="scientific">Arcobacter arenosus</name>
    <dbReference type="NCBI Taxonomy" id="2576037"/>
    <lineage>
        <taxon>Bacteria</taxon>
        <taxon>Pseudomonadati</taxon>
        <taxon>Campylobacterota</taxon>
        <taxon>Epsilonproteobacteria</taxon>
        <taxon>Campylobacterales</taxon>
        <taxon>Arcobacteraceae</taxon>
        <taxon>Arcobacter</taxon>
    </lineage>
</organism>
<dbReference type="PROSITE" id="PS50850">
    <property type="entry name" value="MFS"/>
    <property type="match status" value="1"/>
</dbReference>
<dbReference type="RefSeq" id="WP_138151721.1">
    <property type="nucleotide sequence ID" value="NZ_CBDDKQ010000002.1"/>
</dbReference>
<evidence type="ECO:0000313" key="7">
    <source>
        <dbReference type="Proteomes" id="UP000308901"/>
    </source>
</evidence>
<evidence type="ECO:0000256" key="4">
    <source>
        <dbReference type="SAM" id="Phobius"/>
    </source>
</evidence>
<dbReference type="PROSITE" id="PS51257">
    <property type="entry name" value="PROKAR_LIPOPROTEIN"/>
    <property type="match status" value="1"/>
</dbReference>
<comment type="caution">
    <text evidence="6">The sequence shown here is derived from an EMBL/GenBank/DDBJ whole genome shotgun (WGS) entry which is preliminary data.</text>
</comment>
<feature type="transmembrane region" description="Helical" evidence="4">
    <location>
        <begin position="132"/>
        <end position="154"/>
    </location>
</feature>
<dbReference type="Pfam" id="PF06779">
    <property type="entry name" value="MFS_4"/>
    <property type="match status" value="1"/>
</dbReference>
<evidence type="ECO:0000256" key="1">
    <source>
        <dbReference type="ARBA" id="ARBA00022692"/>
    </source>
</evidence>
<feature type="transmembrane region" description="Helical" evidence="4">
    <location>
        <begin position="43"/>
        <end position="62"/>
    </location>
</feature>
<dbReference type="InterPro" id="IPR020846">
    <property type="entry name" value="MFS_dom"/>
</dbReference>
<evidence type="ECO:0000256" key="3">
    <source>
        <dbReference type="ARBA" id="ARBA00023136"/>
    </source>
</evidence>
<dbReference type="InterPro" id="IPR036259">
    <property type="entry name" value="MFS_trans_sf"/>
</dbReference>
<feature type="transmembrane region" description="Helical" evidence="4">
    <location>
        <begin position="214"/>
        <end position="236"/>
    </location>
</feature>
<reference evidence="6 7" key="1">
    <citation type="submission" date="2019-05" db="EMBL/GenBank/DDBJ databases">
        <title>Arcobacter sp. nov., isolated from sea sediment.</title>
        <authorList>
            <person name="Kim W."/>
        </authorList>
    </citation>
    <scope>NUCLEOTIDE SEQUENCE [LARGE SCALE GENOMIC DNA]</scope>
    <source>
        <strain evidence="6 7">CAU 1517</strain>
    </source>
</reference>
<name>A0A5R8Y1C4_9BACT</name>
<dbReference type="GO" id="GO:0005886">
    <property type="term" value="C:plasma membrane"/>
    <property type="evidence" value="ECO:0007669"/>
    <property type="project" value="TreeGrafter"/>
</dbReference>
<keyword evidence="1 4" id="KW-0812">Transmembrane</keyword>
<protein>
    <submittedName>
        <fullName evidence="6">YbfB/YjiJ family MFS transporter</fullName>
    </submittedName>
</protein>
<evidence type="ECO:0000259" key="5">
    <source>
        <dbReference type="PROSITE" id="PS50850"/>
    </source>
</evidence>
<feature type="transmembrane region" description="Helical" evidence="4">
    <location>
        <begin position="333"/>
        <end position="356"/>
    </location>
</feature>
<feature type="transmembrane region" description="Helical" evidence="4">
    <location>
        <begin position="74"/>
        <end position="92"/>
    </location>
</feature>
<dbReference type="PANTHER" id="PTHR23537">
    <property type="match status" value="1"/>
</dbReference>
<accession>A0A5R8Y1C4</accession>
<feature type="transmembrane region" description="Helical" evidence="4">
    <location>
        <begin position="166"/>
        <end position="185"/>
    </location>
</feature>
<feature type="transmembrane region" description="Helical" evidence="4">
    <location>
        <begin position="362"/>
        <end position="383"/>
    </location>
</feature>
<evidence type="ECO:0000256" key="2">
    <source>
        <dbReference type="ARBA" id="ARBA00022989"/>
    </source>
</evidence>
<keyword evidence="7" id="KW-1185">Reference proteome</keyword>
<dbReference type="Gene3D" id="1.20.1250.20">
    <property type="entry name" value="MFS general substrate transporter like domains"/>
    <property type="match status" value="2"/>
</dbReference>
<dbReference type="AlphaFoldDB" id="A0A5R8Y1C4"/>
<feature type="domain" description="Major facilitator superfamily (MFS) profile" evidence="5">
    <location>
        <begin position="8"/>
        <end position="388"/>
    </location>
</feature>
<keyword evidence="3 4" id="KW-0472">Membrane</keyword>
<keyword evidence="2 4" id="KW-1133">Transmembrane helix</keyword>
<dbReference type="SUPFAM" id="SSF103473">
    <property type="entry name" value="MFS general substrate transporter"/>
    <property type="match status" value="1"/>
</dbReference>
<dbReference type="PANTHER" id="PTHR23537:SF1">
    <property type="entry name" value="SUGAR TRANSPORTER"/>
    <property type="match status" value="1"/>
</dbReference>
<feature type="transmembrane region" description="Helical" evidence="4">
    <location>
        <begin position="248"/>
        <end position="266"/>
    </location>
</feature>
<evidence type="ECO:0000313" key="6">
    <source>
        <dbReference type="EMBL" id="TLP39137.1"/>
    </source>
</evidence>
<dbReference type="GO" id="GO:0022857">
    <property type="term" value="F:transmembrane transporter activity"/>
    <property type="evidence" value="ECO:0007669"/>
    <property type="project" value="InterPro"/>
</dbReference>
<feature type="transmembrane region" description="Helical" evidence="4">
    <location>
        <begin position="273"/>
        <end position="291"/>
    </location>
</feature>
<sequence>MKPYIKQILSAFLILFSCLGFGRFAFGMILPNLQASLELSTTQVGFIGTANFIGYFIGILFVNSLYTKYPTYKLIFATMILQALFMVLMTVFSNYLLISFFYCLAGFLASISNISIMSYLSNEIPKDIRGKAIGIVVSASGVAIVISGQIVPYVESIVKIDAWETSWILFSCIMVVFAFVSQIGIKKDTSHHLSELKSKAFEYFFISSFWKVGILYMIFGLTYAVYVTYFVSAVISKYNFSTSISGDFWALVGFLSIFSGYIFGILADKTSAYKALILVFILQTISNFILTLDLNFIAVWISTITFGISVWSVPSLITLLTSIHFDVKKNAQVLALVTLLFALCQTIAPVGAGYLYDLNKSYDLVFLISSMLTFFAIILSIIFSRHIIKEH</sequence>